<dbReference type="Gene3D" id="1.10.3210.10">
    <property type="entry name" value="Hypothetical protein af1432"/>
    <property type="match status" value="1"/>
</dbReference>
<gene>
    <name evidence="3" type="ORF">G3N56_00795</name>
</gene>
<dbReference type="RefSeq" id="WP_163300332.1">
    <property type="nucleotide sequence ID" value="NZ_JAAGRQ010000002.1"/>
</dbReference>
<comment type="caution">
    <text evidence="3">The sequence shown here is derived from an EMBL/GenBank/DDBJ whole genome shotgun (WGS) entry which is preliminary data.</text>
</comment>
<dbReference type="InterPro" id="IPR013976">
    <property type="entry name" value="HDOD"/>
</dbReference>
<dbReference type="Proteomes" id="UP000469724">
    <property type="component" value="Unassembled WGS sequence"/>
</dbReference>
<dbReference type="PROSITE" id="PS51833">
    <property type="entry name" value="HDOD"/>
    <property type="match status" value="1"/>
</dbReference>
<sequence>MGLLHIEHIKPGMILAADLRTPLGRFLLPKGSAVTEECLRSCKMWGVAAAEIEGVTRLQAERQALAAIPQDTLAELKNRTRDLFSGCDASHPAMRELARLHLQRHAMASLDGQRPGERPSHRPPAVTRHGQRPAAPPSMADLIRKGDQLFSLPAIFNKIMEVIRDPKSSAAFIAETIGKDPNLSAKLLKLVNSSYYSFPEPVGSLSRAVMIVGSSRLTSMAVGILTMTLFRKIPKRLMDVASFWRHGLACGVVARLMAARRRDIEEEPLFVAGLLHDMGRMPYAAQQPGLTAAALFEAQSRGVPSFVVESEIWGFDHAALGGAMLSAWKFPEQLIRAVAHHHQPTAANPGLEASLVHVADIIAHAMDHGGGQGFPVPPLVAEAFTATGISPDDLSSIVIQAQSQLDDITRIFIEEP</sequence>
<feature type="domain" description="HDOD" evidence="2">
    <location>
        <begin position="149"/>
        <end position="344"/>
    </location>
</feature>
<dbReference type="Pfam" id="PF08668">
    <property type="entry name" value="HDOD"/>
    <property type="match status" value="1"/>
</dbReference>
<evidence type="ECO:0000256" key="1">
    <source>
        <dbReference type="SAM" id="MobiDB-lite"/>
    </source>
</evidence>
<dbReference type="SMART" id="SM00471">
    <property type="entry name" value="HDc"/>
    <property type="match status" value="1"/>
</dbReference>
<organism evidence="3 4">
    <name type="scientific">Desulfolutivibrio sulfodismutans</name>
    <dbReference type="NCBI Taxonomy" id="63561"/>
    <lineage>
        <taxon>Bacteria</taxon>
        <taxon>Pseudomonadati</taxon>
        <taxon>Thermodesulfobacteriota</taxon>
        <taxon>Desulfovibrionia</taxon>
        <taxon>Desulfovibrionales</taxon>
        <taxon>Desulfovibrionaceae</taxon>
        <taxon>Desulfolutivibrio</taxon>
    </lineage>
</organism>
<feature type="region of interest" description="Disordered" evidence="1">
    <location>
        <begin position="108"/>
        <end position="138"/>
    </location>
</feature>
<dbReference type="InterPro" id="IPR006675">
    <property type="entry name" value="HDIG_dom"/>
</dbReference>
<name>A0A7K3NHK2_9BACT</name>
<dbReference type="AlphaFoldDB" id="A0A7K3NHK2"/>
<dbReference type="InterPro" id="IPR052340">
    <property type="entry name" value="RNase_Y/CdgJ"/>
</dbReference>
<evidence type="ECO:0000313" key="3">
    <source>
        <dbReference type="EMBL" id="NDY55283.1"/>
    </source>
</evidence>
<dbReference type="PANTHER" id="PTHR33525">
    <property type="match status" value="1"/>
</dbReference>
<dbReference type="CDD" id="cd00077">
    <property type="entry name" value="HDc"/>
    <property type="match status" value="1"/>
</dbReference>
<dbReference type="PANTHER" id="PTHR33525:SF3">
    <property type="entry name" value="RIBONUCLEASE Y"/>
    <property type="match status" value="1"/>
</dbReference>
<reference evidence="3 4" key="1">
    <citation type="submission" date="2020-02" db="EMBL/GenBank/DDBJ databases">
        <title>Comparative genomics of sulfur disproportionating microorganisms.</title>
        <authorList>
            <person name="Ward L.M."/>
            <person name="Bertran E."/>
            <person name="Johnston D.T."/>
        </authorList>
    </citation>
    <scope>NUCLEOTIDE SEQUENCE [LARGE SCALE GENOMIC DNA]</scope>
    <source>
        <strain evidence="3 4">DSM 3696</strain>
    </source>
</reference>
<dbReference type="EMBL" id="JAAGRQ010000002">
    <property type="protein sequence ID" value="NDY55283.1"/>
    <property type="molecule type" value="Genomic_DNA"/>
</dbReference>
<protein>
    <submittedName>
        <fullName evidence="3">HDOD domain-containing protein</fullName>
    </submittedName>
</protein>
<accession>A0A7K3NHK2</accession>
<evidence type="ECO:0000259" key="2">
    <source>
        <dbReference type="PROSITE" id="PS51833"/>
    </source>
</evidence>
<dbReference type="SUPFAM" id="SSF109604">
    <property type="entry name" value="HD-domain/PDEase-like"/>
    <property type="match status" value="1"/>
</dbReference>
<dbReference type="NCBIfam" id="TIGR00277">
    <property type="entry name" value="HDIG"/>
    <property type="match status" value="1"/>
</dbReference>
<evidence type="ECO:0000313" key="4">
    <source>
        <dbReference type="Proteomes" id="UP000469724"/>
    </source>
</evidence>
<proteinExistence type="predicted"/>
<dbReference type="InterPro" id="IPR003607">
    <property type="entry name" value="HD/PDEase_dom"/>
</dbReference>
<keyword evidence="4" id="KW-1185">Reference proteome</keyword>